<evidence type="ECO:0000313" key="1">
    <source>
        <dbReference type="EMBL" id="RHZ79706.1"/>
    </source>
</evidence>
<gene>
    <name evidence="1" type="ORF">Glove_141g101</name>
</gene>
<dbReference type="Proteomes" id="UP000266861">
    <property type="component" value="Unassembled WGS sequence"/>
</dbReference>
<keyword evidence="2" id="KW-1185">Reference proteome</keyword>
<protein>
    <submittedName>
        <fullName evidence="1">Uncharacterized protein</fullName>
    </submittedName>
</protein>
<organism evidence="1 2">
    <name type="scientific">Diversispora epigaea</name>
    <dbReference type="NCBI Taxonomy" id="1348612"/>
    <lineage>
        <taxon>Eukaryota</taxon>
        <taxon>Fungi</taxon>
        <taxon>Fungi incertae sedis</taxon>
        <taxon>Mucoromycota</taxon>
        <taxon>Glomeromycotina</taxon>
        <taxon>Glomeromycetes</taxon>
        <taxon>Diversisporales</taxon>
        <taxon>Diversisporaceae</taxon>
        <taxon>Diversispora</taxon>
    </lineage>
</organism>
<dbReference type="AlphaFoldDB" id="A0A397J126"/>
<reference evidence="1 2" key="1">
    <citation type="submission" date="2018-08" db="EMBL/GenBank/DDBJ databases">
        <title>Genome and evolution of the arbuscular mycorrhizal fungus Diversispora epigaea (formerly Glomus versiforme) and its bacterial endosymbionts.</title>
        <authorList>
            <person name="Sun X."/>
            <person name="Fei Z."/>
            <person name="Harrison M."/>
        </authorList>
    </citation>
    <scope>NUCLEOTIDE SEQUENCE [LARGE SCALE GENOMIC DNA]</scope>
    <source>
        <strain evidence="1 2">IT104</strain>
    </source>
</reference>
<evidence type="ECO:0000313" key="2">
    <source>
        <dbReference type="Proteomes" id="UP000266861"/>
    </source>
</evidence>
<proteinExistence type="predicted"/>
<sequence length="179" mass="20559">MQFPENFRRKIRQIREELMVLAGDAQLVVDHTGAYAILGNNVTNLIELASDDTLFPYVMDVMTVLEEEYDLMKDMSDFDIPGLLSIAINFTNSNGQRVNAYRRLGEYIHATQAERTTTLVVDKKNRTCECCGKTLSTPQKLRQHYNSSIISCKLFNRETEESTDSEYYTADEGPDEYFQ</sequence>
<name>A0A397J126_9GLOM</name>
<comment type="caution">
    <text evidence="1">The sequence shown here is derived from an EMBL/GenBank/DDBJ whole genome shotgun (WGS) entry which is preliminary data.</text>
</comment>
<dbReference type="EMBL" id="PQFF01000132">
    <property type="protein sequence ID" value="RHZ79706.1"/>
    <property type="molecule type" value="Genomic_DNA"/>
</dbReference>
<dbReference type="OrthoDB" id="2465388at2759"/>
<accession>A0A397J126</accession>